<dbReference type="InterPro" id="IPR005119">
    <property type="entry name" value="LysR_subst-bd"/>
</dbReference>
<organism evidence="6 7">
    <name type="scientific">Neptuniibacter caesariensis</name>
    <dbReference type="NCBI Taxonomy" id="207954"/>
    <lineage>
        <taxon>Bacteria</taxon>
        <taxon>Pseudomonadati</taxon>
        <taxon>Pseudomonadota</taxon>
        <taxon>Gammaproteobacteria</taxon>
        <taxon>Oceanospirillales</taxon>
        <taxon>Oceanospirillaceae</taxon>
        <taxon>Neptuniibacter</taxon>
    </lineage>
</organism>
<dbReference type="SUPFAM" id="SSF46785">
    <property type="entry name" value="Winged helix' DNA-binding domain"/>
    <property type="match status" value="1"/>
</dbReference>
<sequence>MPQVSLEQWQTLLAVVENGSYAAAAEALQKSQSSISYAIQKMEDLLGLQVFKVVGRKAELTPAGKALLRRAEVLIEEARQMEALAQQFTEGWEPEIRVAMDTLFPDWLMMDALEAFSQQRPLTRITLIETVLSGTEEALLQKAADIVIGGRVPPGFLGDPILNIEFIAAASPDHPLQKIERELGHQDLRLHRQLVVKDSGRRDIDSGWLGADQRLTVSHIWTSINAACRGLGYAWYPRLKIQNELDKGLLKPLNMSAGGKRNIQLNLIYTDSDYAGPAVRLFGEILISKIKEHNLTSQPDCAPDL</sequence>
<protein>
    <submittedName>
        <fullName evidence="6">Probable transcriptional regulator</fullName>
    </submittedName>
</protein>
<dbReference type="PANTHER" id="PTHR30126">
    <property type="entry name" value="HTH-TYPE TRANSCRIPTIONAL REGULATOR"/>
    <property type="match status" value="1"/>
</dbReference>
<keyword evidence="7" id="KW-1185">Reference proteome</keyword>
<dbReference type="Gene3D" id="3.40.190.290">
    <property type="match status" value="1"/>
</dbReference>
<evidence type="ECO:0000256" key="1">
    <source>
        <dbReference type="ARBA" id="ARBA00009437"/>
    </source>
</evidence>
<comment type="caution">
    <text evidence="6">The sequence shown here is derived from an EMBL/GenBank/DDBJ whole genome shotgun (WGS) entry which is preliminary data.</text>
</comment>
<dbReference type="InterPro" id="IPR036388">
    <property type="entry name" value="WH-like_DNA-bd_sf"/>
</dbReference>
<dbReference type="SUPFAM" id="SSF53850">
    <property type="entry name" value="Periplasmic binding protein-like II"/>
    <property type="match status" value="1"/>
</dbReference>
<dbReference type="RefSeq" id="WP_007022297.1">
    <property type="nucleotide sequence ID" value="NZ_CH724127.1"/>
</dbReference>
<evidence type="ECO:0000313" key="7">
    <source>
        <dbReference type="Proteomes" id="UP000002171"/>
    </source>
</evidence>
<evidence type="ECO:0000313" key="6">
    <source>
        <dbReference type="EMBL" id="EAR61021.1"/>
    </source>
</evidence>
<dbReference type="InterPro" id="IPR036390">
    <property type="entry name" value="WH_DNA-bd_sf"/>
</dbReference>
<dbReference type="EMBL" id="AAOW01000011">
    <property type="protein sequence ID" value="EAR61021.1"/>
    <property type="molecule type" value="Genomic_DNA"/>
</dbReference>
<accession>A0A7U8C5D3</accession>
<proteinExistence type="inferred from homology"/>
<keyword evidence="4" id="KW-0804">Transcription</keyword>
<dbReference type="PANTHER" id="PTHR30126:SF88">
    <property type="entry name" value="TRANSCRIPTIONAL REGULATOR-RELATED"/>
    <property type="match status" value="1"/>
</dbReference>
<dbReference type="GO" id="GO:0000976">
    <property type="term" value="F:transcription cis-regulatory region binding"/>
    <property type="evidence" value="ECO:0007669"/>
    <property type="project" value="TreeGrafter"/>
</dbReference>
<dbReference type="PROSITE" id="PS50931">
    <property type="entry name" value="HTH_LYSR"/>
    <property type="match status" value="1"/>
</dbReference>
<evidence type="ECO:0000256" key="4">
    <source>
        <dbReference type="ARBA" id="ARBA00023163"/>
    </source>
</evidence>
<dbReference type="InterPro" id="IPR000847">
    <property type="entry name" value="LysR_HTH_N"/>
</dbReference>
<dbReference type="Proteomes" id="UP000002171">
    <property type="component" value="Unassembled WGS sequence"/>
</dbReference>
<feature type="domain" description="HTH lysR-type" evidence="5">
    <location>
        <begin position="4"/>
        <end position="61"/>
    </location>
</feature>
<dbReference type="Gene3D" id="1.10.10.10">
    <property type="entry name" value="Winged helix-like DNA-binding domain superfamily/Winged helix DNA-binding domain"/>
    <property type="match status" value="1"/>
</dbReference>
<comment type="similarity">
    <text evidence="1">Belongs to the LysR transcriptional regulatory family.</text>
</comment>
<evidence type="ECO:0000259" key="5">
    <source>
        <dbReference type="PROSITE" id="PS50931"/>
    </source>
</evidence>
<evidence type="ECO:0000256" key="2">
    <source>
        <dbReference type="ARBA" id="ARBA00023015"/>
    </source>
</evidence>
<gene>
    <name evidence="6" type="ORF">MED92_01389</name>
</gene>
<dbReference type="Pfam" id="PF00126">
    <property type="entry name" value="HTH_1"/>
    <property type="match status" value="1"/>
</dbReference>
<dbReference type="AlphaFoldDB" id="A0A7U8C5D3"/>
<name>A0A7U8C5D3_NEPCE</name>
<keyword evidence="3" id="KW-0238">DNA-binding</keyword>
<dbReference type="Pfam" id="PF03466">
    <property type="entry name" value="LysR_substrate"/>
    <property type="match status" value="1"/>
</dbReference>
<keyword evidence="2" id="KW-0805">Transcription regulation</keyword>
<reference evidence="6 7" key="1">
    <citation type="submission" date="2006-02" db="EMBL/GenBank/DDBJ databases">
        <authorList>
            <person name="Pinhassi J."/>
            <person name="Pedros-Alio C."/>
            <person name="Ferriera S."/>
            <person name="Johnson J."/>
            <person name="Kravitz S."/>
            <person name="Halpern A."/>
            <person name="Remington K."/>
            <person name="Beeson K."/>
            <person name="Tran B."/>
            <person name="Rogers Y.-H."/>
            <person name="Friedman R."/>
            <person name="Venter J.C."/>
        </authorList>
    </citation>
    <scope>NUCLEOTIDE SEQUENCE [LARGE SCALE GENOMIC DNA]</scope>
    <source>
        <strain evidence="6 7">MED92</strain>
    </source>
</reference>
<evidence type="ECO:0000256" key="3">
    <source>
        <dbReference type="ARBA" id="ARBA00023125"/>
    </source>
</evidence>
<dbReference type="GO" id="GO:0003700">
    <property type="term" value="F:DNA-binding transcription factor activity"/>
    <property type="evidence" value="ECO:0007669"/>
    <property type="project" value="InterPro"/>
</dbReference>